<dbReference type="RefSeq" id="WP_111229491.1">
    <property type="nucleotide sequence ID" value="NZ_NBIU01000007.1"/>
</dbReference>
<evidence type="ECO:0000256" key="5">
    <source>
        <dbReference type="SAM" id="Phobius"/>
    </source>
</evidence>
<dbReference type="Pfam" id="PF02600">
    <property type="entry name" value="DsbB"/>
    <property type="match status" value="1"/>
</dbReference>
<organism evidence="6 7">
    <name type="scientific">Helicobacter valdiviensis</name>
    <dbReference type="NCBI Taxonomy" id="1458358"/>
    <lineage>
        <taxon>Bacteria</taxon>
        <taxon>Pseudomonadati</taxon>
        <taxon>Campylobacterota</taxon>
        <taxon>Epsilonproteobacteria</taxon>
        <taxon>Campylobacterales</taxon>
        <taxon>Helicobacteraceae</taxon>
        <taxon>Helicobacter</taxon>
    </lineage>
</organism>
<evidence type="ECO:0000313" key="6">
    <source>
        <dbReference type="EMBL" id="PZT48463.1"/>
    </source>
</evidence>
<comment type="caution">
    <text evidence="6">The sequence shown here is derived from an EMBL/GenBank/DDBJ whole genome shotgun (WGS) entry which is preliminary data.</text>
</comment>
<feature type="transmembrane region" description="Helical" evidence="5">
    <location>
        <begin position="48"/>
        <end position="65"/>
    </location>
</feature>
<feature type="transmembrane region" description="Helical" evidence="5">
    <location>
        <begin position="72"/>
        <end position="89"/>
    </location>
</feature>
<evidence type="ECO:0000313" key="7">
    <source>
        <dbReference type="Proteomes" id="UP000249746"/>
    </source>
</evidence>
<sequence>MNTYMSKNDQYFYLFMATAVLLILAIPVGFANIYLGYFHNESPCTLCWFERIGMVVIGILGMFILRYGPQIKYIVCVFLFAGYGIYMGVRHTASWWQRDIGIGLGDKLVGAHTYTWAVVVYWCVVVVMGLALLFIHKKSSMMRDLSHEKVEAKPLNTYSKIVIIASFLVVCSNAFQALIINGIPPFTGKSNPDRLTFDMSIMTKTWTTEVWSRLFKFNLLGKNTPENVYIKDLIEPSGLQIQRDSSEGAFELHKSITPLSQDYEISIPKLSNFKSLNAIAYHKENDEFALISNEMAVAYTKDFKNSTGYVLFDKTNGYDMKYIVDATFIGDKLIIGAFNKTFSGIQKVDTNTTIDPMLEWQAFKETSGSIMPAFYTNKNNWLEPSRKYILTIRAKQNYVHSYASDGEFLYLLSIPNKFSPKLILSYASTKDYMLSGETPLSVAPHLKLKDNRSINDYYIVASSIVGDKMLALSMRYSTMLVIDYKNAKIIDAYEIQGLDNPKSMAIKEDILYILDRTNNKKDIIKTYKNPL</sequence>
<evidence type="ECO:0000256" key="4">
    <source>
        <dbReference type="ARBA" id="ARBA00023136"/>
    </source>
</evidence>
<dbReference type="Proteomes" id="UP000249746">
    <property type="component" value="Unassembled WGS sequence"/>
</dbReference>
<proteinExistence type="predicted"/>
<dbReference type="InterPro" id="IPR023380">
    <property type="entry name" value="DsbB-like_sf"/>
</dbReference>
<dbReference type="GO" id="GO:0015035">
    <property type="term" value="F:protein-disulfide reductase activity"/>
    <property type="evidence" value="ECO:0007669"/>
    <property type="project" value="InterPro"/>
</dbReference>
<dbReference type="SUPFAM" id="SSF158442">
    <property type="entry name" value="DsbB-like"/>
    <property type="match status" value="1"/>
</dbReference>
<dbReference type="OrthoDB" id="158402at2"/>
<dbReference type="AlphaFoldDB" id="A0A2W6PP20"/>
<dbReference type="GO" id="GO:0006457">
    <property type="term" value="P:protein folding"/>
    <property type="evidence" value="ECO:0007669"/>
    <property type="project" value="InterPro"/>
</dbReference>
<reference evidence="6 7" key="1">
    <citation type="submission" date="2017-03" db="EMBL/GenBank/DDBJ databases">
        <title>Genomic and clinical evidence uncovers the enterohepatic species Helicobacter valdiviensis as a potential human intestinal pathogen.</title>
        <authorList>
            <person name="Fresia P."/>
            <person name="Jara R."/>
            <person name="Sierra R."/>
            <person name="Ferres I."/>
            <person name="Greif G."/>
            <person name="Iraola G."/>
            <person name="Collado L."/>
        </authorList>
    </citation>
    <scope>NUCLEOTIDE SEQUENCE [LARGE SCALE GENOMIC DNA]</scope>
    <source>
        <strain evidence="6 7">WBE14</strain>
    </source>
</reference>
<protein>
    <recommendedName>
        <fullName evidence="8">Disulfide bond formation protein B</fullName>
    </recommendedName>
</protein>
<feature type="transmembrane region" description="Helical" evidence="5">
    <location>
        <begin position="114"/>
        <end position="136"/>
    </location>
</feature>
<keyword evidence="4 5" id="KW-0472">Membrane</keyword>
<name>A0A2W6PP20_9HELI</name>
<evidence type="ECO:0000256" key="2">
    <source>
        <dbReference type="ARBA" id="ARBA00022692"/>
    </source>
</evidence>
<accession>A0A2W6PP20</accession>
<dbReference type="InterPro" id="IPR003752">
    <property type="entry name" value="DiS_bond_form_DsbB/BdbC"/>
</dbReference>
<keyword evidence="7" id="KW-1185">Reference proteome</keyword>
<dbReference type="Gene3D" id="1.20.1550.10">
    <property type="entry name" value="DsbB-like"/>
    <property type="match status" value="1"/>
</dbReference>
<keyword evidence="3 5" id="KW-1133">Transmembrane helix</keyword>
<gene>
    <name evidence="6" type="ORF">B6S12_03810</name>
</gene>
<dbReference type="GO" id="GO:0016020">
    <property type="term" value="C:membrane"/>
    <property type="evidence" value="ECO:0007669"/>
    <property type="project" value="UniProtKB-SubCell"/>
</dbReference>
<evidence type="ECO:0008006" key="8">
    <source>
        <dbReference type="Google" id="ProtNLM"/>
    </source>
</evidence>
<keyword evidence="2 5" id="KW-0812">Transmembrane</keyword>
<comment type="subcellular location">
    <subcellularLocation>
        <location evidence="1">Membrane</location>
        <topology evidence="1">Multi-pass membrane protein</topology>
    </subcellularLocation>
</comment>
<feature type="transmembrane region" description="Helical" evidence="5">
    <location>
        <begin position="157"/>
        <end position="179"/>
    </location>
</feature>
<evidence type="ECO:0000256" key="1">
    <source>
        <dbReference type="ARBA" id="ARBA00004141"/>
    </source>
</evidence>
<evidence type="ECO:0000256" key="3">
    <source>
        <dbReference type="ARBA" id="ARBA00022989"/>
    </source>
</evidence>
<feature type="transmembrane region" description="Helical" evidence="5">
    <location>
        <begin position="12"/>
        <end position="36"/>
    </location>
</feature>
<dbReference type="EMBL" id="NBIU01000007">
    <property type="protein sequence ID" value="PZT48463.1"/>
    <property type="molecule type" value="Genomic_DNA"/>
</dbReference>